<sequence length="1085" mass="117183">MPKRNDIQSILIIGAGPIVIGQACEFDYSGVQAVKALKAEGYRVILVNSNPATIMTDPELADATYIEPITPDMVAKVIEKERPDALLPTMGGQTALNCALELDKRGVLDLFGVEMIGAKADVIDKAENRERFRDAMDKIGLESPRSRTVHSMAEAEAVMSEIGLPAIIRPSFTLGGTGGGIAYNVEEYRHICGTGLDASPVDEILVEESIVGWKEFEMEVVRDKADNCIIICSIENVDPMGVHTGDSITVAPALTLTDKEYQIMRTASIAVLREIGVETGGSNVQFAVNPADGRMVVIEMNPRVSRSSALASKATGFPIAKVAAKLAVGYTLDEIANDITDGATPAAFEPTIDYVVTKIPRFAFEKYPGAEAKLSTSMKSVGEAMAIGRTFQESMQKALRSMETGLTGFDEIEIAGVDDAVDMDARKQAMRAALAMATPDRLRVIAQAFREGMTVEEVERASLYEPWFLRQIEQLVTTEDDIATLGLPDTAEAFRDIKAMGFSDARLAKLVKVEEADIRKARRALGVRPVFKRVDTCAAEFFAATPYMYSTYELPAFGGQTDCESNPTDAKKAIILGGGPNRIGQGIEFDYCCCHAAFAFGDMGIESIMVNCNPETVSTDYDTADRLYFEPLTIEDTLELIETERENGTLLGVVVQYGGQTPLKLASELEAEGVPILGTAPDAIDLAEDRKRFKDLLDNLGLKQPPNAIASSDAEARTAAEKLGFPLVLRPSYVLGGRAMEIIREMDSFERYIREAVNVSGKSPLLLDRYLTDADEIDVDAICDGTDVWVAGVMQHIEEAGVHSGDSACSLPPYNLSDDMIAELKAETVAMAKAIGVKGLMNVQFAVKDGEIFVLEVNPRASRTVPFVAKAIGQPVAKIAAKVMAGTPLKEFGLKDPAPKHVSVKEAVMPWARFPGVDPVLGPEMRSTGEVMGIDTTFEAAFAKAELGAGIALPRKGAVFISLKEGDKAAMVEPVRVLKMLGFTILATGGTAKTFEEAGIPVTRVNKVFEGRPHIVDAMKNGEVQLIFNTTEGRQSHLDSYSIRRSALETRIPCYTTASAARAAIASLRRIDEGALEPQALQTYS</sequence>
<keyword evidence="12" id="KW-0460">Magnesium</keyword>
<keyword evidence="7 19" id="KW-0028">Amino-acid biosynthesis</keyword>
<dbReference type="SUPFAM" id="SSF52440">
    <property type="entry name" value="PreATP-grasp domain"/>
    <property type="match status" value="2"/>
</dbReference>
<feature type="binding site" evidence="19">
    <location>
        <position position="299"/>
    </location>
    <ligand>
        <name>Mn(2+)</name>
        <dbReference type="ChEBI" id="CHEBI:29035"/>
        <label>1</label>
    </ligand>
</feature>
<dbReference type="PROSITE" id="PS51855">
    <property type="entry name" value="MGS"/>
    <property type="match status" value="1"/>
</dbReference>
<feature type="binding site" evidence="19">
    <location>
        <position position="769"/>
    </location>
    <ligand>
        <name>ATP</name>
        <dbReference type="ChEBI" id="CHEBI:30616"/>
        <label>2</label>
    </ligand>
</feature>
<dbReference type="InterPro" id="IPR036914">
    <property type="entry name" value="MGS-like_dom_sf"/>
</dbReference>
<comment type="cofactor">
    <cofactor evidence="1">
        <name>Mn(2+)</name>
        <dbReference type="ChEBI" id="CHEBI:29035"/>
    </cofactor>
</comment>
<dbReference type="InterPro" id="IPR005483">
    <property type="entry name" value="CPSase_dom"/>
</dbReference>
<dbReference type="InterPro" id="IPR005480">
    <property type="entry name" value="CPSase_lsu_oligo"/>
</dbReference>
<feature type="binding site" evidence="19">
    <location>
        <position position="243"/>
    </location>
    <ligand>
        <name>ATP</name>
        <dbReference type="ChEBI" id="CHEBI:30616"/>
        <label>1</label>
    </ligand>
</feature>
<dbReference type="InterPro" id="IPR006275">
    <property type="entry name" value="CPSase_lsu"/>
</dbReference>
<feature type="binding site" evidence="19">
    <location>
        <position position="241"/>
    </location>
    <ligand>
        <name>ATP</name>
        <dbReference type="ChEBI" id="CHEBI:30616"/>
        <label>1</label>
    </ligand>
</feature>
<feature type="binding site" evidence="19">
    <location>
        <position position="242"/>
    </location>
    <ligand>
        <name>ATP</name>
        <dbReference type="ChEBI" id="CHEBI:30616"/>
        <label>1</label>
    </ligand>
</feature>
<dbReference type="PROSITE" id="PS00866">
    <property type="entry name" value="CPSASE_1"/>
    <property type="match status" value="1"/>
</dbReference>
<evidence type="ECO:0000256" key="12">
    <source>
        <dbReference type="ARBA" id="ARBA00022842"/>
    </source>
</evidence>
<keyword evidence="10 19" id="KW-0547">Nucleotide-binding</keyword>
<proteinExistence type="inferred from homology"/>
<dbReference type="OrthoDB" id="9804197at2"/>
<dbReference type="Pfam" id="PF02787">
    <property type="entry name" value="CPSase_L_D3"/>
    <property type="match status" value="1"/>
</dbReference>
<feature type="binding site" evidence="19">
    <location>
        <position position="776"/>
    </location>
    <ligand>
        <name>ATP</name>
        <dbReference type="ChEBI" id="CHEBI:30616"/>
        <label>2</label>
    </ligand>
</feature>
<feature type="binding site" evidence="19">
    <location>
        <position position="299"/>
    </location>
    <ligand>
        <name>Mn(2+)</name>
        <dbReference type="ChEBI" id="CHEBI:29035"/>
        <label>2</label>
    </ligand>
</feature>
<dbReference type="InterPro" id="IPR016185">
    <property type="entry name" value="PreATP-grasp_dom_sf"/>
</dbReference>
<evidence type="ECO:0000256" key="19">
    <source>
        <dbReference type="HAMAP-Rule" id="MF_01210"/>
    </source>
</evidence>
<feature type="binding site" evidence="19">
    <location>
        <position position="803"/>
    </location>
    <ligand>
        <name>ATP</name>
        <dbReference type="ChEBI" id="CHEBI:30616"/>
        <label>2</label>
    </ligand>
</feature>
<dbReference type="EC" id="6.3.4.16" evidence="19"/>
<dbReference type="FunFam" id="3.30.470.20:FF:000007">
    <property type="entry name" value="Carbamoyl-phosphate synthase large chain"/>
    <property type="match status" value="1"/>
</dbReference>
<dbReference type="PROSITE" id="PS00867">
    <property type="entry name" value="CPSASE_2"/>
    <property type="match status" value="2"/>
</dbReference>
<comment type="similarity">
    <text evidence="4 19">Belongs to the CarB family.</text>
</comment>
<dbReference type="NCBIfam" id="NF009455">
    <property type="entry name" value="PRK12815.1"/>
    <property type="match status" value="1"/>
</dbReference>
<dbReference type="EC" id="6.3.5.5" evidence="19"/>
<name>A0A495DDG5_9PROT</name>
<comment type="subunit">
    <text evidence="18 19">Composed of two chains; the small (or glutamine) chain promotes the hydrolysis of glutamine to ammonia, which is used by the large (or ammonia) chain to synthesize carbamoyl phosphate. Tetramer of heterodimers (alpha,beta)4.</text>
</comment>
<evidence type="ECO:0000256" key="17">
    <source>
        <dbReference type="ARBA" id="ARBA00057223"/>
    </source>
</evidence>
<feature type="binding site" evidence="19">
    <location>
        <position position="176"/>
    </location>
    <ligand>
        <name>ATP</name>
        <dbReference type="ChEBI" id="CHEBI:30616"/>
        <label>1</label>
    </ligand>
</feature>
<keyword evidence="5 19" id="KW-0055">Arginine biosynthesis</keyword>
<feature type="binding site" evidence="19">
    <location>
        <position position="299"/>
    </location>
    <ligand>
        <name>ATP</name>
        <dbReference type="ChEBI" id="CHEBI:30616"/>
        <label>1</label>
    </ligand>
</feature>
<protein>
    <recommendedName>
        <fullName evidence="19">Carbamoyl phosphate synthase large chain</fullName>
        <ecNumber evidence="19">6.3.4.16</ecNumber>
        <ecNumber evidence="19">6.3.5.5</ecNumber>
    </recommendedName>
    <alternativeName>
        <fullName evidence="19">Carbamoyl phosphate synthetase ammonia chain</fullName>
    </alternativeName>
</protein>
<feature type="binding site" evidence="19">
    <location>
        <position position="856"/>
    </location>
    <ligand>
        <name>ATP</name>
        <dbReference type="ChEBI" id="CHEBI:30616"/>
        <label>2</label>
    </ligand>
</feature>
<dbReference type="PRINTS" id="PR00098">
    <property type="entry name" value="CPSASE"/>
</dbReference>
<dbReference type="PANTHER" id="PTHR11405:SF53">
    <property type="entry name" value="CARBAMOYL-PHOSPHATE SYNTHASE [AMMONIA], MITOCHONDRIAL"/>
    <property type="match status" value="1"/>
</dbReference>
<dbReference type="SUPFAM" id="SSF48108">
    <property type="entry name" value="Carbamoyl phosphate synthetase, large subunit connection domain"/>
    <property type="match status" value="1"/>
</dbReference>
<dbReference type="SUPFAM" id="SSF52335">
    <property type="entry name" value="Methylglyoxal synthase-like"/>
    <property type="match status" value="1"/>
</dbReference>
<feature type="binding site" evidence="19">
    <location>
        <position position="858"/>
    </location>
    <ligand>
        <name>Mg(2+)</name>
        <dbReference type="ChEBI" id="CHEBI:18420"/>
        <label>4</label>
    </ligand>
</feature>
<dbReference type="FunFam" id="3.30.470.20:FF:000013">
    <property type="entry name" value="Carbamoyl-phosphate synthase large chain"/>
    <property type="match status" value="1"/>
</dbReference>
<evidence type="ECO:0000256" key="8">
    <source>
        <dbReference type="ARBA" id="ARBA00022723"/>
    </source>
</evidence>
<evidence type="ECO:0000256" key="7">
    <source>
        <dbReference type="ARBA" id="ARBA00022605"/>
    </source>
</evidence>
<reference evidence="22 23" key="1">
    <citation type="submission" date="2018-10" db="EMBL/GenBank/DDBJ databases">
        <title>Genomic Encyclopedia of Type Strains, Phase IV (KMG-IV): sequencing the most valuable type-strain genomes for metagenomic binning, comparative biology and taxonomic classification.</title>
        <authorList>
            <person name="Goeker M."/>
        </authorList>
    </citation>
    <scope>NUCLEOTIDE SEQUENCE [LARGE SCALE GENOMIC DNA]</scope>
    <source>
        <strain evidence="22 23">DSM 4734</strain>
    </source>
</reference>
<feature type="binding site" evidence="19">
    <location>
        <position position="844"/>
    </location>
    <ligand>
        <name>Mn(2+)</name>
        <dbReference type="ChEBI" id="CHEBI:29035"/>
        <label>3</label>
    </ligand>
</feature>
<dbReference type="Gene3D" id="3.40.50.1380">
    <property type="entry name" value="Methylglyoxal synthase-like domain"/>
    <property type="match status" value="1"/>
</dbReference>
<feature type="binding site" evidence="19">
    <location>
        <position position="299"/>
    </location>
    <ligand>
        <name>Mg(2+)</name>
        <dbReference type="ChEBI" id="CHEBI:18420"/>
        <label>2</label>
    </ligand>
</feature>
<feature type="binding site" evidence="19">
    <location>
        <position position="208"/>
    </location>
    <ligand>
        <name>ATP</name>
        <dbReference type="ChEBI" id="CHEBI:30616"/>
        <label>1</label>
    </ligand>
</feature>
<comment type="catalytic activity">
    <reaction evidence="16 19">
        <text>hydrogencarbonate + L-glutamine + 2 ATP + H2O = carbamoyl phosphate + L-glutamate + 2 ADP + phosphate + 2 H(+)</text>
        <dbReference type="Rhea" id="RHEA:18633"/>
        <dbReference type="ChEBI" id="CHEBI:15377"/>
        <dbReference type="ChEBI" id="CHEBI:15378"/>
        <dbReference type="ChEBI" id="CHEBI:17544"/>
        <dbReference type="ChEBI" id="CHEBI:29985"/>
        <dbReference type="ChEBI" id="CHEBI:30616"/>
        <dbReference type="ChEBI" id="CHEBI:43474"/>
        <dbReference type="ChEBI" id="CHEBI:58228"/>
        <dbReference type="ChEBI" id="CHEBI:58359"/>
        <dbReference type="ChEBI" id="CHEBI:456216"/>
        <dbReference type="EC" id="6.3.5.5"/>
    </reaction>
</comment>
<keyword evidence="14" id="KW-0464">Manganese</keyword>
<feature type="binding site" evidence="19">
    <location>
        <position position="804"/>
    </location>
    <ligand>
        <name>ATP</name>
        <dbReference type="ChEBI" id="CHEBI:30616"/>
        <label>2</label>
    </ligand>
</feature>
<dbReference type="Gene3D" id="3.40.50.20">
    <property type="match status" value="2"/>
</dbReference>
<feature type="binding site" evidence="19">
    <location>
        <position position="844"/>
    </location>
    <ligand>
        <name>ATP</name>
        <dbReference type="ChEBI" id="CHEBI:30616"/>
        <label>2</label>
    </ligand>
</feature>
<dbReference type="Pfam" id="PF02786">
    <property type="entry name" value="CPSase_L_D2"/>
    <property type="match status" value="2"/>
</dbReference>
<dbReference type="GO" id="GO:0004087">
    <property type="term" value="F:carbamoyl-phosphate synthase (ammonia) activity"/>
    <property type="evidence" value="ECO:0007669"/>
    <property type="project" value="UniProtKB-EC"/>
</dbReference>
<evidence type="ECO:0000256" key="16">
    <source>
        <dbReference type="ARBA" id="ARBA00048816"/>
    </source>
</evidence>
<comment type="function">
    <text evidence="17 19">Large subunit of the glutamine-dependent carbamoyl phosphate synthetase (CPSase). CPSase catalyzes the formation of carbamoyl phosphate from the ammonia moiety of glutamine, carbonate, and phosphate donated by ATP, constituting the first step of 2 biosynthetic pathways, one leading to arginine and/or urea and the other to pyrimidine nucleotides. The large subunit (synthetase) binds the substrates ammonia (free or transferred from glutamine from the small subunit), hydrogencarbonate and ATP and carries out an ATP-coupled ligase reaction, activating hydrogencarbonate by forming carboxy phosphate which reacts with ammonia to form carbamoyl phosphate.</text>
</comment>
<dbReference type="RefSeq" id="WP_121210671.1">
    <property type="nucleotide sequence ID" value="NZ_RBIM01000003.1"/>
</dbReference>
<dbReference type="SMART" id="SM01096">
    <property type="entry name" value="CPSase_L_D3"/>
    <property type="match status" value="1"/>
</dbReference>
<evidence type="ECO:0000256" key="2">
    <source>
        <dbReference type="ARBA" id="ARBA00004812"/>
    </source>
</evidence>
<feature type="domain" description="ATP-grasp" evidence="20">
    <location>
        <begin position="133"/>
        <end position="328"/>
    </location>
</feature>
<feature type="binding site" evidence="19">
    <location>
        <position position="801"/>
    </location>
    <ligand>
        <name>ATP</name>
        <dbReference type="ChEBI" id="CHEBI:30616"/>
        <label>2</label>
    </ligand>
</feature>
<evidence type="ECO:0000313" key="23">
    <source>
        <dbReference type="Proteomes" id="UP000273675"/>
    </source>
</evidence>
<dbReference type="FunFam" id="1.10.1030.10:FF:000002">
    <property type="entry name" value="Carbamoyl-phosphate synthase large chain"/>
    <property type="match status" value="1"/>
</dbReference>
<dbReference type="GO" id="GO:0046872">
    <property type="term" value="F:metal ion binding"/>
    <property type="evidence" value="ECO:0007669"/>
    <property type="project" value="UniProtKB-KW"/>
</dbReference>
<dbReference type="GO" id="GO:0005524">
    <property type="term" value="F:ATP binding"/>
    <property type="evidence" value="ECO:0007669"/>
    <property type="project" value="UniProtKB-UniRule"/>
</dbReference>
<dbReference type="PANTHER" id="PTHR11405">
    <property type="entry name" value="CARBAMOYLTRANSFERASE FAMILY MEMBER"/>
    <property type="match status" value="1"/>
</dbReference>
<evidence type="ECO:0000256" key="18">
    <source>
        <dbReference type="ARBA" id="ARBA00062056"/>
    </source>
</evidence>
<feature type="domain" description="ATP-grasp" evidence="20">
    <location>
        <begin position="694"/>
        <end position="885"/>
    </location>
</feature>
<keyword evidence="13 19" id="KW-0665">Pyrimidine biosynthesis</keyword>
<feature type="domain" description="MGS-like" evidence="21">
    <location>
        <begin position="951"/>
        <end position="1085"/>
    </location>
</feature>
<feature type="binding site" evidence="19">
    <location>
        <position position="215"/>
    </location>
    <ligand>
        <name>ATP</name>
        <dbReference type="ChEBI" id="CHEBI:30616"/>
        <label>1</label>
    </ligand>
</feature>
<comment type="domain">
    <text evidence="19">The large subunit is composed of 2 ATP-grasp domains that are involved in binding the 2 ATP molecules needed for carbamoyl phosphate synthesis. The N-terminal ATP-grasp domain (referred to as the carboxyphosphate synthetic component) catalyzes the ATP-dependent phosphorylation of hydrogencarbonate to carboxyphosphate and the subsequent nucleophilic attack by ammonia to form a carbamate intermediate. The C-terminal ATP-grasp domain (referred to as the carbamoyl phosphate synthetic component) then catalyzes the phosphorylation of carbamate with the second ATP to form the end product carbamoyl phosphate. The reactive and unstable enzyme intermediates are sequentially channeled from one active site to the next through the interior of the protein over a distance of at least 96 A.</text>
</comment>
<feature type="binding site" evidence="19">
    <location>
        <position position="169"/>
    </location>
    <ligand>
        <name>ATP</name>
        <dbReference type="ChEBI" id="CHEBI:30616"/>
        <label>1</label>
    </ligand>
</feature>
<feature type="binding site" evidence="19">
    <location>
        <position position="129"/>
    </location>
    <ligand>
        <name>ATP</name>
        <dbReference type="ChEBI" id="CHEBI:30616"/>
        <label>1</label>
    </ligand>
</feature>
<comment type="pathway">
    <text evidence="3 19">Amino-acid biosynthesis; L-arginine biosynthesis; carbamoyl phosphate from bicarbonate: step 1/1.</text>
</comment>
<dbReference type="HAMAP" id="MF_01210_A">
    <property type="entry name" value="CPSase_L_chain_A"/>
    <property type="match status" value="1"/>
</dbReference>
<keyword evidence="11 19" id="KW-0067">ATP-binding</keyword>
<dbReference type="InterPro" id="IPR036897">
    <property type="entry name" value="CarbamoylP_synth_lsu_oligo_sf"/>
</dbReference>
<dbReference type="GO" id="GO:0006541">
    <property type="term" value="P:glutamine metabolic process"/>
    <property type="evidence" value="ECO:0007669"/>
    <property type="project" value="TreeGrafter"/>
</dbReference>
<evidence type="ECO:0000256" key="3">
    <source>
        <dbReference type="ARBA" id="ARBA00005077"/>
    </source>
</evidence>
<feature type="binding site" evidence="19">
    <location>
        <position position="301"/>
    </location>
    <ligand>
        <name>Mn(2+)</name>
        <dbReference type="ChEBI" id="CHEBI:29035"/>
        <label>2</label>
    </ligand>
</feature>
<feature type="binding site" evidence="19">
    <location>
        <position position="285"/>
    </location>
    <ligand>
        <name>Mg(2+)</name>
        <dbReference type="ChEBI" id="CHEBI:18420"/>
        <label>1</label>
    </ligand>
</feature>
<dbReference type="InterPro" id="IPR058047">
    <property type="entry name" value="CPSase_preATP-grasp"/>
</dbReference>
<feature type="binding site" evidence="19">
    <location>
        <position position="301"/>
    </location>
    <ligand>
        <name>Mg(2+)</name>
        <dbReference type="ChEBI" id="CHEBI:18420"/>
        <label>2</label>
    </ligand>
</feature>
<feature type="binding site" evidence="19">
    <location>
        <position position="175"/>
    </location>
    <ligand>
        <name>ATP</name>
        <dbReference type="ChEBI" id="CHEBI:30616"/>
        <label>1</label>
    </ligand>
</feature>
<feature type="binding site" evidence="19">
    <location>
        <position position="730"/>
    </location>
    <ligand>
        <name>ATP</name>
        <dbReference type="ChEBI" id="CHEBI:30616"/>
        <label>2</label>
    </ligand>
</feature>
<dbReference type="FunFam" id="3.40.50.20:FF:000001">
    <property type="entry name" value="Carbamoyl-phosphate synthase large chain"/>
    <property type="match status" value="2"/>
</dbReference>
<evidence type="ECO:0000256" key="6">
    <source>
        <dbReference type="ARBA" id="ARBA00022598"/>
    </source>
</evidence>
<evidence type="ECO:0000256" key="10">
    <source>
        <dbReference type="ARBA" id="ARBA00022741"/>
    </source>
</evidence>
<dbReference type="GO" id="GO:0004088">
    <property type="term" value="F:carbamoyl-phosphate synthase (glutamine-hydrolyzing) activity"/>
    <property type="evidence" value="ECO:0007669"/>
    <property type="project" value="UniProtKB-UniRule"/>
</dbReference>
<dbReference type="InterPro" id="IPR005479">
    <property type="entry name" value="CPAse_ATP-bd"/>
</dbReference>
<feature type="region of interest" description="Carboxyphosphate synthetic domain" evidence="19">
    <location>
        <begin position="1"/>
        <end position="403"/>
    </location>
</feature>
<dbReference type="NCBIfam" id="TIGR01369">
    <property type="entry name" value="CPSaseII_lrg"/>
    <property type="match status" value="1"/>
</dbReference>
<comment type="catalytic activity">
    <reaction evidence="15 19">
        <text>hydrogencarbonate + NH4(+) + 2 ATP = carbamoyl phosphate + 2 ADP + phosphate + 2 H(+)</text>
        <dbReference type="Rhea" id="RHEA:18029"/>
        <dbReference type="ChEBI" id="CHEBI:15378"/>
        <dbReference type="ChEBI" id="CHEBI:17544"/>
        <dbReference type="ChEBI" id="CHEBI:28938"/>
        <dbReference type="ChEBI" id="CHEBI:30616"/>
        <dbReference type="ChEBI" id="CHEBI:43474"/>
        <dbReference type="ChEBI" id="CHEBI:58228"/>
        <dbReference type="ChEBI" id="CHEBI:456216"/>
        <dbReference type="EC" id="6.3.4.16"/>
    </reaction>
</comment>
<gene>
    <name evidence="19" type="primary">carB</name>
    <name evidence="22" type="ORF">C7435_1564</name>
</gene>
<feature type="binding site" evidence="19">
    <location>
        <position position="210"/>
    </location>
    <ligand>
        <name>ATP</name>
        <dbReference type="ChEBI" id="CHEBI:30616"/>
        <label>1</label>
    </ligand>
</feature>
<dbReference type="UniPathway" id="UPA00068">
    <property type="reaction ID" value="UER00171"/>
</dbReference>
<evidence type="ECO:0000259" key="21">
    <source>
        <dbReference type="PROSITE" id="PS51855"/>
    </source>
</evidence>
<accession>A0A495DDG5</accession>
<comment type="cofactor">
    <cofactor evidence="19">
        <name>Mg(2+)</name>
        <dbReference type="ChEBI" id="CHEBI:18420"/>
    </cofactor>
    <cofactor evidence="19">
        <name>Mn(2+)</name>
        <dbReference type="ChEBI" id="CHEBI:29035"/>
    </cofactor>
    <text evidence="19">Binds 4 Mg(2+) or Mn(2+) ions per subunit.</text>
</comment>
<dbReference type="NCBIfam" id="NF003671">
    <property type="entry name" value="PRK05294.1"/>
    <property type="match status" value="1"/>
</dbReference>
<dbReference type="GO" id="GO:0044205">
    <property type="term" value="P:'de novo' UMP biosynthetic process"/>
    <property type="evidence" value="ECO:0007669"/>
    <property type="project" value="UniProtKB-UniRule"/>
</dbReference>
<evidence type="ECO:0000256" key="9">
    <source>
        <dbReference type="ARBA" id="ARBA00022737"/>
    </source>
</evidence>
<evidence type="ECO:0000256" key="14">
    <source>
        <dbReference type="ARBA" id="ARBA00023211"/>
    </source>
</evidence>
<dbReference type="Proteomes" id="UP000273675">
    <property type="component" value="Unassembled WGS sequence"/>
</dbReference>
<dbReference type="GO" id="GO:0005737">
    <property type="term" value="C:cytoplasm"/>
    <property type="evidence" value="ECO:0007669"/>
    <property type="project" value="TreeGrafter"/>
</dbReference>
<dbReference type="PROSITE" id="PS51257">
    <property type="entry name" value="PROKAR_LIPOPROTEIN"/>
    <property type="match status" value="1"/>
</dbReference>
<dbReference type="EMBL" id="RBIM01000003">
    <property type="protein sequence ID" value="RKR00358.1"/>
    <property type="molecule type" value="Genomic_DNA"/>
</dbReference>
<evidence type="ECO:0000256" key="5">
    <source>
        <dbReference type="ARBA" id="ARBA00022571"/>
    </source>
</evidence>
<evidence type="ECO:0000256" key="13">
    <source>
        <dbReference type="ARBA" id="ARBA00022975"/>
    </source>
</evidence>
<dbReference type="PROSITE" id="PS50975">
    <property type="entry name" value="ATP_GRASP"/>
    <property type="match status" value="2"/>
</dbReference>
<comment type="caution">
    <text evidence="19">Lacks conserved residue(s) required for the propagation of feature annotation.</text>
</comment>
<feature type="binding site" evidence="19">
    <location>
        <position position="771"/>
    </location>
    <ligand>
        <name>ATP</name>
        <dbReference type="ChEBI" id="CHEBI:30616"/>
        <label>2</label>
    </ligand>
</feature>
<feature type="binding site" evidence="19">
    <location>
        <position position="856"/>
    </location>
    <ligand>
        <name>Mn(2+)</name>
        <dbReference type="ChEBI" id="CHEBI:29035"/>
        <label>4</label>
    </ligand>
</feature>
<feature type="binding site" evidence="19">
    <location>
        <position position="299"/>
    </location>
    <ligand>
        <name>Mg(2+)</name>
        <dbReference type="ChEBI" id="CHEBI:18420"/>
        <label>1</label>
    </ligand>
</feature>
<feature type="binding site" evidence="19">
    <location>
        <position position="285"/>
    </location>
    <ligand>
        <name>ATP</name>
        <dbReference type="ChEBI" id="CHEBI:30616"/>
        <label>1</label>
    </ligand>
</feature>
<keyword evidence="6 19" id="KW-0436">Ligase</keyword>
<dbReference type="InterPro" id="IPR011607">
    <property type="entry name" value="MGS-like_dom"/>
</dbReference>
<feature type="binding site" evidence="19">
    <location>
        <position position="285"/>
    </location>
    <ligand>
        <name>Mn(2+)</name>
        <dbReference type="ChEBI" id="CHEBI:29035"/>
        <label>1</label>
    </ligand>
</feature>
<dbReference type="Gene3D" id="1.10.1030.10">
    <property type="entry name" value="Carbamoyl-phosphate synthetase, large subunit oligomerisation domain"/>
    <property type="match status" value="1"/>
</dbReference>
<dbReference type="SMART" id="SM00851">
    <property type="entry name" value="MGS"/>
    <property type="match status" value="1"/>
</dbReference>
<keyword evidence="9 19" id="KW-0677">Repeat</keyword>
<keyword evidence="8" id="KW-0479">Metal-binding</keyword>
<dbReference type="Pfam" id="PF02142">
    <property type="entry name" value="MGS"/>
    <property type="match status" value="1"/>
</dbReference>
<evidence type="ECO:0000256" key="11">
    <source>
        <dbReference type="ARBA" id="ARBA00022840"/>
    </source>
</evidence>
<dbReference type="HAMAP" id="MF_01210_B">
    <property type="entry name" value="CPSase_L_chain_B"/>
    <property type="match status" value="1"/>
</dbReference>
<dbReference type="InterPro" id="IPR033937">
    <property type="entry name" value="MGS_CPS_CarB"/>
</dbReference>
<dbReference type="Pfam" id="PF25596">
    <property type="entry name" value="CPSase_L_D1"/>
    <property type="match status" value="2"/>
</dbReference>
<dbReference type="UniPathway" id="UPA00070">
    <property type="reaction ID" value="UER00115"/>
</dbReference>
<evidence type="ECO:0000256" key="4">
    <source>
        <dbReference type="ARBA" id="ARBA00009799"/>
    </source>
</evidence>
<dbReference type="InterPro" id="IPR011761">
    <property type="entry name" value="ATP-grasp"/>
</dbReference>
<dbReference type="Gene3D" id="3.30.470.20">
    <property type="entry name" value="ATP-grasp fold, B domain"/>
    <property type="match status" value="2"/>
</dbReference>
<evidence type="ECO:0000256" key="15">
    <source>
        <dbReference type="ARBA" id="ARBA00047359"/>
    </source>
</evidence>
<comment type="caution">
    <text evidence="22">The sequence shown here is derived from an EMBL/GenBank/DDBJ whole genome shotgun (WGS) entry which is preliminary data.</text>
</comment>
<feature type="binding site" evidence="19">
    <location>
        <position position="858"/>
    </location>
    <ligand>
        <name>Mn(2+)</name>
        <dbReference type="ChEBI" id="CHEBI:29035"/>
        <label>4</label>
    </ligand>
</feature>
<evidence type="ECO:0000256" key="1">
    <source>
        <dbReference type="ARBA" id="ARBA00001936"/>
    </source>
</evidence>
<dbReference type="GO" id="GO:0006526">
    <property type="term" value="P:L-arginine biosynthetic process"/>
    <property type="evidence" value="ECO:0007669"/>
    <property type="project" value="UniProtKB-UniRule"/>
</dbReference>
<feature type="region of interest" description="Allosteric domain" evidence="19">
    <location>
        <begin position="951"/>
        <end position="1085"/>
    </location>
</feature>
<dbReference type="AlphaFoldDB" id="A0A495DDG5"/>
<feature type="binding site" evidence="19">
    <location>
        <position position="844"/>
    </location>
    <ligand>
        <name>Mg(2+)</name>
        <dbReference type="ChEBI" id="CHEBI:18420"/>
        <label>3</label>
    </ligand>
</feature>
<feature type="binding site" evidence="19">
    <location>
        <position position="802"/>
    </location>
    <ligand>
        <name>ATP</name>
        <dbReference type="ChEBI" id="CHEBI:30616"/>
        <label>2</label>
    </ligand>
</feature>
<organism evidence="22 23">
    <name type="scientific">Maricaulis maris</name>
    <dbReference type="NCBI Taxonomy" id="74318"/>
    <lineage>
        <taxon>Bacteria</taxon>
        <taxon>Pseudomonadati</taxon>
        <taxon>Pseudomonadota</taxon>
        <taxon>Alphaproteobacteria</taxon>
        <taxon>Maricaulales</taxon>
        <taxon>Maricaulaceae</taxon>
        <taxon>Maricaulis</taxon>
    </lineage>
</organism>
<feature type="binding site" evidence="19">
    <location>
        <position position="856"/>
    </location>
    <ligand>
        <name>Mg(2+)</name>
        <dbReference type="ChEBI" id="CHEBI:18420"/>
        <label>3</label>
    </ligand>
</feature>
<feature type="binding site" evidence="19">
    <location>
        <position position="856"/>
    </location>
    <ligand>
        <name>Mg(2+)</name>
        <dbReference type="ChEBI" id="CHEBI:18420"/>
        <label>4</label>
    </ligand>
</feature>
<dbReference type="CDD" id="cd01424">
    <property type="entry name" value="MGS_CPS_II"/>
    <property type="match status" value="1"/>
</dbReference>
<evidence type="ECO:0000259" key="20">
    <source>
        <dbReference type="PROSITE" id="PS50975"/>
    </source>
</evidence>
<dbReference type="SUPFAM" id="SSF56059">
    <property type="entry name" value="Glutathione synthetase ATP-binding domain-like"/>
    <property type="match status" value="2"/>
</dbReference>
<comment type="pathway">
    <text evidence="2 19">Pyrimidine metabolism; UMP biosynthesis via de novo pathway; (S)-dihydroorotate from bicarbonate: step 1/3.</text>
</comment>
<evidence type="ECO:0000313" key="22">
    <source>
        <dbReference type="EMBL" id="RKR00358.1"/>
    </source>
</evidence>
<feature type="binding site" evidence="19">
    <location>
        <position position="856"/>
    </location>
    <ligand>
        <name>Mn(2+)</name>
        <dbReference type="ChEBI" id="CHEBI:29035"/>
        <label>3</label>
    </ligand>
</feature>